<dbReference type="Pfam" id="PF13155">
    <property type="entry name" value="Toprim_2"/>
    <property type="match status" value="1"/>
</dbReference>
<name>A0A829WFZ5_9FIRM</name>
<dbReference type="AlphaFoldDB" id="A0A829WFZ5"/>
<proteinExistence type="predicted"/>
<dbReference type="Gene3D" id="3.40.1360.10">
    <property type="match status" value="1"/>
</dbReference>
<dbReference type="Pfam" id="PF13154">
    <property type="entry name" value="DUF3991"/>
    <property type="match status" value="1"/>
</dbReference>
<accession>A0A829WFZ5</accession>
<evidence type="ECO:0000259" key="1">
    <source>
        <dbReference type="Pfam" id="PF13154"/>
    </source>
</evidence>
<organism evidence="2 3">
    <name type="scientific">Enterocloster clostridioformis</name>
    <dbReference type="NCBI Taxonomy" id="1531"/>
    <lineage>
        <taxon>Bacteria</taxon>
        <taxon>Bacillati</taxon>
        <taxon>Bacillota</taxon>
        <taxon>Clostridia</taxon>
        <taxon>Lachnospirales</taxon>
        <taxon>Lachnospiraceae</taxon>
        <taxon>Enterocloster</taxon>
    </lineage>
</organism>
<comment type="caution">
    <text evidence="2">The sequence shown here is derived from an EMBL/GenBank/DDBJ whole genome shotgun (WGS) entry which is preliminary data.</text>
</comment>
<feature type="domain" description="DUF3991" evidence="1">
    <location>
        <begin position="129"/>
        <end position="204"/>
    </location>
</feature>
<reference evidence="2 3" key="1">
    <citation type="submission" date="2019-06" db="EMBL/GenBank/DDBJ databases">
        <title>Draft genome sequence of [Clostridium] clostridioforme NBRC 113352.</title>
        <authorList>
            <person name="Miura T."/>
            <person name="Furukawa M."/>
            <person name="Shimamura M."/>
            <person name="Ohyama Y."/>
            <person name="Yamazoe A."/>
            <person name="Kawasaki H."/>
        </authorList>
    </citation>
    <scope>NUCLEOTIDE SEQUENCE [LARGE SCALE GENOMIC DNA]</scope>
    <source>
        <strain evidence="2 3">NBRC 113352</strain>
    </source>
</reference>
<evidence type="ECO:0000313" key="3">
    <source>
        <dbReference type="Proteomes" id="UP000315200"/>
    </source>
</evidence>
<dbReference type="SUPFAM" id="SSF57783">
    <property type="entry name" value="Zinc beta-ribbon"/>
    <property type="match status" value="1"/>
</dbReference>
<protein>
    <recommendedName>
        <fullName evidence="1">DUF3991 domain-containing protein</fullName>
    </recommendedName>
</protein>
<sequence>MRTQSRTMPFTEEQMQQIYNTNLIDFAVRHGFEIEKGDRNTVHVKHSGGLYLFKHGRGYICFSKEGSKGNIVDFVQEYMGASDFKSAAEMILNCRAYEQTEHYIPPVEKKPRGELVLPPRDRSFDRTIAYLTRTRGIEKEIVYAMMEQGRVYGARTEKGGYSFHNCAFVGYDEGGKPRYCALRAPSADSHFRQDVENSDKTYGFIMEGRSNRVYEFEAPIDAMSHATLCKLNGIDWRKDHRVSEGCLSDKALARYLKLHPEVTEIVFCYDNDIDGKLADGTPHNHGQAQAEISAEKFTKLGYLCFIQTPRTKDFNKDLTTFRAMLQASEEAENGVQRGGLI</sequence>
<dbReference type="EMBL" id="BJLB01000001">
    <property type="protein sequence ID" value="GEA38531.1"/>
    <property type="molecule type" value="Genomic_DNA"/>
</dbReference>
<evidence type="ECO:0000313" key="2">
    <source>
        <dbReference type="EMBL" id="GEA38531.1"/>
    </source>
</evidence>
<dbReference type="InterPro" id="IPR025054">
    <property type="entry name" value="DUF3991"/>
</dbReference>
<gene>
    <name evidence="2" type="ORF">Ccl03g_42440</name>
</gene>
<dbReference type="RefSeq" id="WP_141267764.1">
    <property type="nucleotide sequence ID" value="NZ_AP031445.1"/>
</dbReference>
<dbReference type="GeneID" id="97209346"/>
<dbReference type="Proteomes" id="UP000315200">
    <property type="component" value="Unassembled WGS sequence"/>
</dbReference>